<reference evidence="9" key="1">
    <citation type="submission" date="2018-09" db="EMBL/GenBank/DDBJ databases">
        <title>Draft Genome Sequence of Mediterraneibacter sp. KCTC 15684.</title>
        <authorList>
            <person name="Kim J.S."/>
            <person name="Han K.I."/>
            <person name="Suh M.K."/>
            <person name="Lee K.C."/>
            <person name="Eom M.K."/>
            <person name="Lee J.H."/>
            <person name="Park S.H."/>
            <person name="Kang S.W."/>
            <person name="Park J.E."/>
            <person name="Oh B.S."/>
            <person name="Yu S.Y."/>
            <person name="Choi S.H."/>
            <person name="Lee D.H."/>
            <person name="Yoon H."/>
            <person name="Kim B."/>
            <person name="Yang S.J."/>
            <person name="Lee J.S."/>
        </authorList>
    </citation>
    <scope>NUCLEOTIDE SEQUENCE [LARGE SCALE GENOMIC DNA]</scope>
    <source>
        <strain evidence="9">KCTC 15684</strain>
    </source>
</reference>
<accession>A0A391PAG7</accession>
<dbReference type="AlphaFoldDB" id="A0A391PAG7"/>
<evidence type="ECO:0000256" key="1">
    <source>
        <dbReference type="ARBA" id="ARBA00004651"/>
    </source>
</evidence>
<evidence type="ECO:0000256" key="5">
    <source>
        <dbReference type="ARBA" id="ARBA00023136"/>
    </source>
</evidence>
<dbReference type="EMBL" id="BHGK01000001">
    <property type="protein sequence ID" value="GCA67988.1"/>
    <property type="molecule type" value="Genomic_DNA"/>
</dbReference>
<gene>
    <name evidence="8" type="ORF">KGMB01110_24240</name>
</gene>
<protein>
    <submittedName>
        <fullName evidence="8">ABC transporter permease</fullName>
    </submittedName>
</protein>
<feature type="transmembrane region" description="Helical" evidence="6">
    <location>
        <begin position="372"/>
        <end position="397"/>
    </location>
</feature>
<dbReference type="PANTHER" id="PTHR30287:SF1">
    <property type="entry name" value="INNER MEMBRANE PROTEIN"/>
    <property type="match status" value="1"/>
</dbReference>
<feature type="domain" description="ABC3 transporter permease C-terminal" evidence="7">
    <location>
        <begin position="285"/>
        <end position="399"/>
    </location>
</feature>
<evidence type="ECO:0000256" key="6">
    <source>
        <dbReference type="SAM" id="Phobius"/>
    </source>
</evidence>
<keyword evidence="9" id="KW-1185">Reference proteome</keyword>
<feature type="transmembrane region" description="Helical" evidence="6">
    <location>
        <begin position="20"/>
        <end position="40"/>
    </location>
</feature>
<dbReference type="GO" id="GO:0005886">
    <property type="term" value="C:plasma membrane"/>
    <property type="evidence" value="ECO:0007669"/>
    <property type="project" value="UniProtKB-SubCell"/>
</dbReference>
<dbReference type="RefSeq" id="WP_117603785.1">
    <property type="nucleotide sequence ID" value="NZ_BHGK01000001.1"/>
</dbReference>
<evidence type="ECO:0000256" key="2">
    <source>
        <dbReference type="ARBA" id="ARBA00022475"/>
    </source>
</evidence>
<proteinExistence type="predicted"/>
<evidence type="ECO:0000259" key="7">
    <source>
        <dbReference type="Pfam" id="PF02687"/>
    </source>
</evidence>
<keyword evidence="5 6" id="KW-0472">Membrane</keyword>
<feature type="transmembrane region" description="Helical" evidence="6">
    <location>
        <begin position="707"/>
        <end position="734"/>
    </location>
</feature>
<feature type="transmembrane region" description="Helical" evidence="6">
    <location>
        <begin position="279"/>
        <end position="299"/>
    </location>
</feature>
<comment type="caution">
    <text evidence="8">The sequence shown here is derived from an EMBL/GenBank/DDBJ whole genome shotgun (WGS) entry which is preliminary data.</text>
</comment>
<feature type="transmembrane region" description="Helical" evidence="6">
    <location>
        <begin position="332"/>
        <end position="352"/>
    </location>
</feature>
<organism evidence="8 9">
    <name type="scientific">Mediterraneibacter butyricigenes</name>
    <dbReference type="NCBI Taxonomy" id="2316025"/>
    <lineage>
        <taxon>Bacteria</taxon>
        <taxon>Bacillati</taxon>
        <taxon>Bacillota</taxon>
        <taxon>Clostridia</taxon>
        <taxon>Lachnospirales</taxon>
        <taxon>Lachnospiraceae</taxon>
        <taxon>Mediterraneibacter</taxon>
    </lineage>
</organism>
<keyword evidence="4 6" id="KW-1133">Transmembrane helix</keyword>
<feature type="transmembrane region" description="Helical" evidence="6">
    <location>
        <begin position="754"/>
        <end position="774"/>
    </location>
</feature>
<dbReference type="InterPro" id="IPR003838">
    <property type="entry name" value="ABC3_permease_C"/>
</dbReference>
<evidence type="ECO:0000313" key="8">
    <source>
        <dbReference type="EMBL" id="GCA67988.1"/>
    </source>
</evidence>
<feature type="transmembrane region" description="Helical" evidence="6">
    <location>
        <begin position="659"/>
        <end position="679"/>
    </location>
</feature>
<keyword evidence="2" id="KW-1003">Cell membrane</keyword>
<dbReference type="Proteomes" id="UP000265643">
    <property type="component" value="Unassembled WGS sequence"/>
</dbReference>
<dbReference type="InterPro" id="IPR038766">
    <property type="entry name" value="Membrane_comp_ABC_pdt"/>
</dbReference>
<evidence type="ECO:0000313" key="9">
    <source>
        <dbReference type="Proteomes" id="UP000265643"/>
    </source>
</evidence>
<dbReference type="Pfam" id="PF02687">
    <property type="entry name" value="FtsX"/>
    <property type="match status" value="2"/>
</dbReference>
<feature type="transmembrane region" description="Helical" evidence="6">
    <location>
        <begin position="442"/>
        <end position="465"/>
    </location>
</feature>
<keyword evidence="3 6" id="KW-0812">Transmembrane</keyword>
<evidence type="ECO:0000256" key="4">
    <source>
        <dbReference type="ARBA" id="ARBA00022989"/>
    </source>
</evidence>
<dbReference type="PANTHER" id="PTHR30287">
    <property type="entry name" value="MEMBRANE COMPONENT OF PREDICTED ABC SUPERFAMILY METABOLITE UPTAKE TRANSPORTER"/>
    <property type="match status" value="1"/>
</dbReference>
<sequence length="790" mass="90275">MKNPLRKRYLRDLRQEFGKYLVIFLFITLTIAFISGFLVADGSMRIAYDQSFEKYNIEDGHFTVTTEGGNSMLQMLMNSLINDSPAEEWTKNGWIKDLKDMDVAVYENKYMDEEMKVGKETHTIRLFPVRTQVNLSDLMKGKMPEKNDEIVIDRLYAENNGLEIGDILTIQNREFKITGMIALSDYSALFKNNTDMMFDAQKFTVAEVMADAFESLDQTHLKDCYAWKYLDKSLTEQERKDKSEDVKDLLMEKATLTDFVAREDNQAINFTGDDMGGDAAMMTALLYIIMAVLAFIFAVTTSSTIEKESTVIGTLRASGYTKGELIRHYMTLPVIVTLVAALIGNILGYTVLKYSMAAMYYGSYSLPTYHTVWNAEAFVKTTVVPCLIMAVVNLLILRRKLALSPLKFLRRDLKKKQKKRLVRLPNFPFLTRFRLRIIFQNIPIYFMLLLGIMFANILLSFGMAMGPLLSHYKEEVKASEIAKYQYILKGEVDTKTEGAEKYSVTSLETGKDADSQEEVTVYGISSDSQYLKDLDLPKYEGEIQVKKDQKEIDGGDAIFSEGLLNKMGLKVGDDYVLYSKYEKKNYKFHITGSYNYPAAMSVFIYRTQFNDVFEEDEDSYNGYFCNQELSDVKDDWIASKITEHDLTVLADQLDDSVGAIMPMFSAFSVLMYMLIIYLLSKIVLEKNAGAISMVKILGYSNKEIGKLYIAATAIMTVLSQLISLPIAKSSMYVIFLYMMTEMKGWITFYIRPTMYPEIFVIGVVSFAVISFFNYRKIQKIPMEEALKNAE</sequence>
<feature type="domain" description="ABC3 transporter permease C-terminal" evidence="7">
    <location>
        <begin position="663"/>
        <end position="780"/>
    </location>
</feature>
<comment type="subcellular location">
    <subcellularLocation>
        <location evidence="1">Cell membrane</location>
        <topology evidence="1">Multi-pass membrane protein</topology>
    </subcellularLocation>
</comment>
<name>A0A391PAG7_9FIRM</name>
<evidence type="ECO:0000256" key="3">
    <source>
        <dbReference type="ARBA" id="ARBA00022692"/>
    </source>
</evidence>